<organism evidence="7 8">
    <name type="scientific">Patella caerulea</name>
    <name type="common">Rayed Mediterranean limpet</name>
    <dbReference type="NCBI Taxonomy" id="87958"/>
    <lineage>
        <taxon>Eukaryota</taxon>
        <taxon>Metazoa</taxon>
        <taxon>Spiralia</taxon>
        <taxon>Lophotrochozoa</taxon>
        <taxon>Mollusca</taxon>
        <taxon>Gastropoda</taxon>
        <taxon>Patellogastropoda</taxon>
        <taxon>Patelloidea</taxon>
        <taxon>Patellidae</taxon>
        <taxon>Patella</taxon>
    </lineage>
</organism>
<dbReference type="InterPro" id="IPR033116">
    <property type="entry name" value="TRYPSIN_SER"/>
</dbReference>
<dbReference type="FunFam" id="2.40.10.10:FF:000047">
    <property type="entry name" value="Trypsin eta"/>
    <property type="match status" value="1"/>
</dbReference>
<dbReference type="GO" id="GO:0004252">
    <property type="term" value="F:serine-type endopeptidase activity"/>
    <property type="evidence" value="ECO:0007669"/>
    <property type="project" value="InterPro"/>
</dbReference>
<dbReference type="PANTHER" id="PTHR24276:SF91">
    <property type="entry name" value="AT26814P-RELATED"/>
    <property type="match status" value="1"/>
</dbReference>
<dbReference type="SMART" id="SM00020">
    <property type="entry name" value="Tryp_SPc"/>
    <property type="match status" value="1"/>
</dbReference>
<dbReference type="CDD" id="cd00190">
    <property type="entry name" value="Tryp_SPc"/>
    <property type="match status" value="1"/>
</dbReference>
<dbReference type="InterPro" id="IPR043504">
    <property type="entry name" value="Peptidase_S1_PA_chymotrypsin"/>
</dbReference>
<dbReference type="InterPro" id="IPR009003">
    <property type="entry name" value="Peptidase_S1_PA"/>
</dbReference>
<reference evidence="7 8" key="1">
    <citation type="submission" date="2024-01" db="EMBL/GenBank/DDBJ databases">
        <title>The genome of the rayed Mediterranean limpet Patella caerulea (Linnaeus, 1758).</title>
        <authorList>
            <person name="Anh-Thu Weber A."/>
            <person name="Halstead-Nussloch G."/>
        </authorList>
    </citation>
    <scope>NUCLEOTIDE SEQUENCE [LARGE SCALE GENOMIC DNA]</scope>
    <source>
        <strain evidence="7">AATW-2023a</strain>
        <tissue evidence="7">Whole specimen</tissue>
    </source>
</reference>
<evidence type="ECO:0000256" key="1">
    <source>
        <dbReference type="ARBA" id="ARBA00004613"/>
    </source>
</evidence>
<dbReference type="AlphaFoldDB" id="A0AAN8Q2U0"/>
<dbReference type="SUPFAM" id="SSF50494">
    <property type="entry name" value="Trypsin-like serine proteases"/>
    <property type="match status" value="1"/>
</dbReference>
<dbReference type="InterPro" id="IPR018114">
    <property type="entry name" value="TRYPSIN_HIS"/>
</dbReference>
<dbReference type="InterPro" id="IPR001314">
    <property type="entry name" value="Peptidase_S1A"/>
</dbReference>
<keyword evidence="8" id="KW-1185">Reference proteome</keyword>
<dbReference type="Proteomes" id="UP001347796">
    <property type="component" value="Unassembled WGS sequence"/>
</dbReference>
<evidence type="ECO:0000313" key="8">
    <source>
        <dbReference type="Proteomes" id="UP001347796"/>
    </source>
</evidence>
<evidence type="ECO:0000256" key="2">
    <source>
        <dbReference type="ARBA" id="ARBA00007664"/>
    </source>
</evidence>
<gene>
    <name evidence="7" type="ORF">SNE40_002280</name>
</gene>
<dbReference type="GO" id="GO:0051604">
    <property type="term" value="P:protein maturation"/>
    <property type="evidence" value="ECO:0007669"/>
    <property type="project" value="UniProtKB-ARBA"/>
</dbReference>
<evidence type="ECO:0000256" key="5">
    <source>
        <dbReference type="RuleBase" id="RU363034"/>
    </source>
</evidence>
<dbReference type="Pfam" id="PF00089">
    <property type="entry name" value="Trypsin"/>
    <property type="match status" value="1"/>
</dbReference>
<name>A0AAN8Q2U0_PATCE</name>
<dbReference type="PROSITE" id="PS00134">
    <property type="entry name" value="TRYPSIN_HIS"/>
    <property type="match status" value="1"/>
</dbReference>
<dbReference type="PROSITE" id="PS00135">
    <property type="entry name" value="TRYPSIN_SER"/>
    <property type="match status" value="1"/>
</dbReference>
<proteinExistence type="inferred from homology"/>
<comment type="subcellular location">
    <subcellularLocation>
        <location evidence="1">Secreted</location>
    </subcellularLocation>
</comment>
<feature type="domain" description="Peptidase S1" evidence="6">
    <location>
        <begin position="38"/>
        <end position="266"/>
    </location>
</feature>
<keyword evidence="3" id="KW-0964">Secreted</keyword>
<evidence type="ECO:0000256" key="3">
    <source>
        <dbReference type="ARBA" id="ARBA00022525"/>
    </source>
</evidence>
<dbReference type="PANTHER" id="PTHR24276">
    <property type="entry name" value="POLYSERASE-RELATED"/>
    <property type="match status" value="1"/>
</dbReference>
<keyword evidence="5" id="KW-0378">Hydrolase</keyword>
<dbReference type="Gene3D" id="2.40.10.10">
    <property type="entry name" value="Trypsin-like serine proteases"/>
    <property type="match status" value="3"/>
</dbReference>
<dbReference type="InterPro" id="IPR001254">
    <property type="entry name" value="Trypsin_dom"/>
</dbReference>
<evidence type="ECO:0000259" key="6">
    <source>
        <dbReference type="PROSITE" id="PS50240"/>
    </source>
</evidence>
<dbReference type="PROSITE" id="PS50240">
    <property type="entry name" value="TRYPSIN_DOM"/>
    <property type="match status" value="1"/>
</dbReference>
<keyword evidence="5" id="KW-0645">Protease</keyword>
<dbReference type="GO" id="GO:0006508">
    <property type="term" value="P:proteolysis"/>
    <property type="evidence" value="ECO:0007669"/>
    <property type="project" value="UniProtKB-KW"/>
</dbReference>
<dbReference type="PRINTS" id="PR00722">
    <property type="entry name" value="CHYMOTRYPSIN"/>
</dbReference>
<comment type="caution">
    <text evidence="7">The sequence shown here is derived from an EMBL/GenBank/DDBJ whole genome shotgun (WGS) entry which is preliminary data.</text>
</comment>
<comment type="similarity">
    <text evidence="2">Belongs to the peptidase S1 family.</text>
</comment>
<keyword evidence="5" id="KW-0720">Serine protease</keyword>
<accession>A0AAN8Q2U0</accession>
<protein>
    <recommendedName>
        <fullName evidence="6">Peptidase S1 domain-containing protein</fullName>
    </recommendedName>
</protein>
<dbReference type="EMBL" id="JAZGQO010000002">
    <property type="protein sequence ID" value="KAK6190400.1"/>
    <property type="molecule type" value="Genomic_DNA"/>
</dbReference>
<evidence type="ECO:0000313" key="7">
    <source>
        <dbReference type="EMBL" id="KAK6190400.1"/>
    </source>
</evidence>
<dbReference type="GO" id="GO:0005576">
    <property type="term" value="C:extracellular region"/>
    <property type="evidence" value="ECO:0007669"/>
    <property type="project" value="UniProtKB-SubCell"/>
</dbReference>
<dbReference type="InterPro" id="IPR050430">
    <property type="entry name" value="Peptidase_S1"/>
</dbReference>
<sequence length="266" mass="27760">MDVVIIFIQTEIPFLKMQLLLCIFALVGIASSELSQRIVGGANAYAGQFPWQVSLQRSSGSSWSHICGGSLIANNRVLTAAHCVSPNSPGSYRVVLGEHRLNNNDGTEQIIYISSIVNHPNYNGNANGFPNDISVMRLSSNANTGSSAVSTISLASSGSSFVGQKCTISGWGRTSGGSSLPNTLQHVAMNQISNSACTSSWGNYINSGHICVDEANKSACNGDSGGPMVCSGVLAGVTSWGASGCPGTLPSVYTRVSEYLSWIASI</sequence>
<evidence type="ECO:0000256" key="4">
    <source>
        <dbReference type="ARBA" id="ARBA00023157"/>
    </source>
</evidence>
<keyword evidence="4" id="KW-1015">Disulfide bond</keyword>